<evidence type="ECO:0000313" key="3">
    <source>
        <dbReference type="EMBL" id="NXC01999.1"/>
    </source>
</evidence>
<feature type="non-terminal residue" evidence="3">
    <location>
        <position position="95"/>
    </location>
</feature>
<reference evidence="3 4" key="1">
    <citation type="submission" date="2019-09" db="EMBL/GenBank/DDBJ databases">
        <title>Bird 10,000 Genomes (B10K) Project - Family phase.</title>
        <authorList>
            <person name="Zhang G."/>
        </authorList>
    </citation>
    <scope>NUCLEOTIDE SEQUENCE [LARGE SCALE GENOMIC DNA]</scope>
    <source>
        <strain evidence="3">B10K-DU-029-32</strain>
        <tissue evidence="3">Liver or heart</tissue>
    </source>
</reference>
<sequence length="95" mass="10116">TGSHSFVRALLFPLGIAQLEKAIVNFSASMERIANPTGDALDKLHTEAVSMKGVVFWNCMILDTITAHMGGVCTLVNSSCCTYVGQSGQISTDVH</sequence>
<keyword evidence="1" id="KW-1015">Disulfide bond</keyword>
<organism evidence="3 4">
    <name type="scientific">Orthonyx spaldingii</name>
    <name type="common">Chowchilla</name>
    <dbReference type="NCBI Taxonomy" id="38397"/>
    <lineage>
        <taxon>Eukaryota</taxon>
        <taxon>Metazoa</taxon>
        <taxon>Chordata</taxon>
        <taxon>Craniata</taxon>
        <taxon>Vertebrata</taxon>
        <taxon>Euteleostomi</taxon>
        <taxon>Archelosauria</taxon>
        <taxon>Archosauria</taxon>
        <taxon>Dinosauria</taxon>
        <taxon>Saurischia</taxon>
        <taxon>Theropoda</taxon>
        <taxon>Coelurosauria</taxon>
        <taxon>Aves</taxon>
        <taxon>Neognathae</taxon>
        <taxon>Neoaves</taxon>
        <taxon>Telluraves</taxon>
        <taxon>Australaves</taxon>
        <taxon>Passeriformes</taxon>
        <taxon>Corvoidea</taxon>
        <taxon>Orthonychidae</taxon>
        <taxon>Orthonyx</taxon>
    </lineage>
</organism>
<feature type="chain" id="PRO_5029540095" evidence="2">
    <location>
        <begin position="23"/>
        <end position="95"/>
    </location>
</feature>
<evidence type="ECO:0000313" key="4">
    <source>
        <dbReference type="Proteomes" id="UP000526602"/>
    </source>
</evidence>
<dbReference type="Proteomes" id="UP000526602">
    <property type="component" value="Unassembled WGS sequence"/>
</dbReference>
<accession>A0A7K8GDW4</accession>
<dbReference type="EMBL" id="VZTJ01001901">
    <property type="protein sequence ID" value="NXC01999.1"/>
    <property type="molecule type" value="Genomic_DNA"/>
</dbReference>
<dbReference type="AlphaFoldDB" id="A0A7K8GDW4"/>
<keyword evidence="2" id="KW-0732">Signal</keyword>
<feature type="signal peptide" evidence="2">
    <location>
        <begin position="1"/>
        <end position="22"/>
    </location>
</feature>
<feature type="non-terminal residue" evidence="3">
    <location>
        <position position="1"/>
    </location>
</feature>
<comment type="caution">
    <text evidence="3">The sequence shown here is derived from an EMBL/GenBank/DDBJ whole genome shotgun (WGS) entry which is preliminary data.</text>
</comment>
<proteinExistence type="predicted"/>
<gene>
    <name evidence="3" type="primary">Ervv2_2</name>
    <name evidence="3" type="ORF">ORTSPA_R15651</name>
</gene>
<keyword evidence="4" id="KW-1185">Reference proteome</keyword>
<evidence type="ECO:0000256" key="2">
    <source>
        <dbReference type="SAM" id="SignalP"/>
    </source>
</evidence>
<dbReference type="Gene3D" id="1.10.287.210">
    <property type="match status" value="1"/>
</dbReference>
<evidence type="ECO:0000256" key="1">
    <source>
        <dbReference type="ARBA" id="ARBA00023157"/>
    </source>
</evidence>
<dbReference type="PANTHER" id="PTHR10424">
    <property type="entry name" value="VIRAL ENVELOPE PROTEIN"/>
    <property type="match status" value="1"/>
</dbReference>
<dbReference type="InterPro" id="IPR018154">
    <property type="entry name" value="TLV/ENV_coat_polyprotein"/>
</dbReference>
<dbReference type="SUPFAM" id="SSF58069">
    <property type="entry name" value="Virus ectodomain"/>
    <property type="match status" value="1"/>
</dbReference>
<dbReference type="PANTHER" id="PTHR10424:SF73">
    <property type="entry name" value="ENDOGENOUS RETROVIRUS GROUP FC1 ENV POLYPROTEIN-RELATED"/>
    <property type="match status" value="1"/>
</dbReference>
<name>A0A7K8GDW4_ORTSP</name>
<protein>
    <submittedName>
        <fullName evidence="3">ERVV2 protein</fullName>
    </submittedName>
</protein>